<keyword evidence="5 8" id="KW-0472">Membrane</keyword>
<keyword evidence="11" id="KW-1185">Reference proteome</keyword>
<dbReference type="GO" id="GO:0008270">
    <property type="term" value="F:zinc ion binding"/>
    <property type="evidence" value="ECO:0007669"/>
    <property type="project" value="InterPro"/>
</dbReference>
<feature type="transmembrane region" description="Helical" evidence="8">
    <location>
        <begin position="118"/>
        <end position="138"/>
    </location>
</feature>
<evidence type="ECO:0000256" key="4">
    <source>
        <dbReference type="ARBA" id="ARBA00022989"/>
    </source>
</evidence>
<dbReference type="Gene3D" id="1.20.1250.20">
    <property type="entry name" value="MFS general substrate transporter like domains"/>
    <property type="match status" value="2"/>
</dbReference>
<feature type="transmembrane region" description="Helical" evidence="8">
    <location>
        <begin position="324"/>
        <end position="341"/>
    </location>
</feature>
<gene>
    <name evidence="10" type="ORF">PV07_05936</name>
</gene>
<name>A0A0D2D382_9EURO</name>
<proteinExistence type="predicted"/>
<dbReference type="PANTHER" id="PTHR43791">
    <property type="entry name" value="PERMEASE-RELATED"/>
    <property type="match status" value="1"/>
</dbReference>
<feature type="transmembrane region" description="Helical" evidence="8">
    <location>
        <begin position="407"/>
        <end position="427"/>
    </location>
</feature>
<accession>A0A0D2D382</accession>
<dbReference type="Pfam" id="PF04082">
    <property type="entry name" value="Fungal_trans"/>
    <property type="match status" value="1"/>
</dbReference>
<dbReference type="InterPro" id="IPR007219">
    <property type="entry name" value="XnlR_reg_dom"/>
</dbReference>
<dbReference type="FunFam" id="1.20.1250.20:FF:000013">
    <property type="entry name" value="MFS general substrate transporter"/>
    <property type="match status" value="1"/>
</dbReference>
<dbReference type="OrthoDB" id="654211at2759"/>
<dbReference type="HOGENOM" id="CLU_261831_0_0_1"/>
<evidence type="ECO:0000256" key="5">
    <source>
        <dbReference type="ARBA" id="ARBA00023136"/>
    </source>
</evidence>
<evidence type="ECO:0000256" key="6">
    <source>
        <dbReference type="ARBA" id="ARBA00023242"/>
    </source>
</evidence>
<dbReference type="Proteomes" id="UP000054466">
    <property type="component" value="Unassembled WGS sequence"/>
</dbReference>
<reference evidence="10 11" key="1">
    <citation type="submission" date="2015-01" db="EMBL/GenBank/DDBJ databases">
        <title>The Genome Sequence of Cladophialophora immunda CBS83496.</title>
        <authorList>
            <consortium name="The Broad Institute Genomics Platform"/>
            <person name="Cuomo C."/>
            <person name="de Hoog S."/>
            <person name="Gorbushina A."/>
            <person name="Stielow B."/>
            <person name="Teixiera M."/>
            <person name="Abouelleil A."/>
            <person name="Chapman S.B."/>
            <person name="Priest M."/>
            <person name="Young S.K."/>
            <person name="Wortman J."/>
            <person name="Nusbaum C."/>
            <person name="Birren B."/>
        </authorList>
    </citation>
    <scope>NUCLEOTIDE SEQUENCE [LARGE SCALE GENOMIC DNA]</scope>
    <source>
        <strain evidence="10 11">CBS 83496</strain>
    </source>
</reference>
<dbReference type="PANTHER" id="PTHR43791:SF47">
    <property type="entry name" value="MAJOR FACILITATOR SUPERFAMILY (MFS) PROFILE DOMAIN-CONTAINING PROTEIN-RELATED"/>
    <property type="match status" value="1"/>
</dbReference>
<evidence type="ECO:0000256" key="2">
    <source>
        <dbReference type="ARBA" id="ARBA00022448"/>
    </source>
</evidence>
<dbReference type="GO" id="GO:0022857">
    <property type="term" value="F:transmembrane transporter activity"/>
    <property type="evidence" value="ECO:0007669"/>
    <property type="project" value="InterPro"/>
</dbReference>
<dbReference type="InterPro" id="IPR011701">
    <property type="entry name" value="MFS"/>
</dbReference>
<evidence type="ECO:0000313" key="10">
    <source>
        <dbReference type="EMBL" id="KIW30174.1"/>
    </source>
</evidence>
<keyword evidence="4 8" id="KW-1133">Transmembrane helix</keyword>
<keyword evidence="6" id="KW-0539">Nucleus</keyword>
<sequence length="1296" mass="142867">MSKPDAIHLEKKVEVHGLVADRRHEEELLAAQLEGEDAKIKRIVRRLDLRLVLMLALLYVWAFIDRGNFANANIAGMGDDLNLTKDNRYSVLAMIFFVGYILVDIPSTFLVRKIGATLMIPSIVVVITIAQGFCNTWGPLFACRVLLGIFEGGIIPSSMFLISVWYTRYEAHTRFVAGIASTGVSGLLAFGIEKMDGDSNIAGWRWIFIIEGVVTCVCGIVAYFILVDLPERATQKSFLGMPPFLTANEASLVHARIERDRGDSTAEKLTWSNMLIYARDWKVWEFSSYVFFNNTALYAFTYFLPVILQKSMGYSTSKAQLFTFPPYAVAVPWIMFCAWICDRLKVRGPVLLLNSTLYIIGVTITGFCSHPHVRYGGVFIGVLGITGNIPTNWAYQHNNVVGQGKRALCAAMMTTGGGLGGIVAGNIFRSQDAPDYRPALTICLAFQAFNMLLVAKNFVYFAWANRKADREEMIIEGQPAFRDLLRRHEKAVHDGKRCGRYESPGASLNSQVTAALQPNVFEPRGSLASPTVEGEDTPTRGLDDSLNWSNNLDIPTSASHRALNASVDPLSHSDTQGLACHGNTQLGAAYAGGQPHAGSEMPSTGGSQPLHMGVDRSGGRNDDLDFADLYGEFDGFNAFLDMTDFSTFIPPSTALDPSLHEQAFTAQLDEATLQGSSQVRHHNDVAAHGQQRNEQDTSFSRFGSPLPVLHFESRDPVARAPNEPSAASRPCWKISAVEYRQISARIQDFSHVLPKDFSLLSRHTISRFIEGAIKGLLEHLPFLHVPTFSVVDAAPELILAMAAIGAQFRFENGRAPMLFYAAKAVALEQIQCREKKQVEMFLWRSKSSPMDSTSTTVSTSNAVPSNNVPGAGNCEEEMETTNARLQTSQALLALLVMGAWGPQQLLKEAISLQSFAAALAREDGISGLKDSFPSGSHASDWHIWISAESRTRTKLMTYSMIQLISIAYNIPPLILTSEIDCCLPASAKEWNAKNAQEWEEVRRSSTTRELRFQESFESLFHNISPQAASMALSPVANYILVLAILQHIFLRQQTWTSSKKQNLSAEDIADSARALRCWQTRWERSPESNIDPSSAAGPVAFNSTALLRLAWIRLYSDLGPCRNLASRDVNLIASAFNNSPVLKRGPELIHPALQAAHALSVPVRMGINFVARTQTVSWSVQHSLSNLECAIFLSKWLETVAVASSTSALEKDELVLIQMIHSLLVETGLFDDNTITNIADRGDQKQKIRRLATAVARLWADIFKGNHVFEVVNIIGASLTTYAESMESAYTPANLG</sequence>
<feature type="transmembrane region" description="Helical" evidence="8">
    <location>
        <begin position="204"/>
        <end position="226"/>
    </location>
</feature>
<feature type="transmembrane region" description="Helical" evidence="8">
    <location>
        <begin position="144"/>
        <end position="166"/>
    </location>
</feature>
<dbReference type="EMBL" id="KN847042">
    <property type="protein sequence ID" value="KIW30174.1"/>
    <property type="molecule type" value="Genomic_DNA"/>
</dbReference>
<feature type="transmembrane region" description="Helical" evidence="8">
    <location>
        <begin position="89"/>
        <end position="111"/>
    </location>
</feature>
<dbReference type="GO" id="GO:0003677">
    <property type="term" value="F:DNA binding"/>
    <property type="evidence" value="ECO:0007669"/>
    <property type="project" value="InterPro"/>
</dbReference>
<comment type="subcellular location">
    <subcellularLocation>
        <location evidence="1">Membrane</location>
        <topology evidence="1">Multi-pass membrane protein</topology>
    </subcellularLocation>
</comment>
<evidence type="ECO:0000259" key="9">
    <source>
        <dbReference type="Pfam" id="PF04082"/>
    </source>
</evidence>
<organism evidence="10 11">
    <name type="scientific">Cladophialophora immunda</name>
    <dbReference type="NCBI Taxonomy" id="569365"/>
    <lineage>
        <taxon>Eukaryota</taxon>
        <taxon>Fungi</taxon>
        <taxon>Dikarya</taxon>
        <taxon>Ascomycota</taxon>
        <taxon>Pezizomycotina</taxon>
        <taxon>Eurotiomycetes</taxon>
        <taxon>Chaetothyriomycetidae</taxon>
        <taxon>Chaetothyriales</taxon>
        <taxon>Herpotrichiellaceae</taxon>
        <taxon>Cladophialophora</taxon>
    </lineage>
</organism>
<feature type="transmembrane region" description="Helical" evidence="8">
    <location>
        <begin position="439"/>
        <end position="463"/>
    </location>
</feature>
<evidence type="ECO:0000256" key="8">
    <source>
        <dbReference type="SAM" id="Phobius"/>
    </source>
</evidence>
<feature type="transmembrane region" description="Helical" evidence="8">
    <location>
        <begin position="348"/>
        <end position="367"/>
    </location>
</feature>
<dbReference type="GO" id="GO:0016020">
    <property type="term" value="C:membrane"/>
    <property type="evidence" value="ECO:0007669"/>
    <property type="project" value="UniProtKB-SubCell"/>
</dbReference>
<keyword evidence="2" id="KW-0813">Transport</keyword>
<dbReference type="GeneID" id="27345130"/>
<evidence type="ECO:0000313" key="11">
    <source>
        <dbReference type="Proteomes" id="UP000054466"/>
    </source>
</evidence>
<dbReference type="Pfam" id="PF07690">
    <property type="entry name" value="MFS_1"/>
    <property type="match status" value="1"/>
</dbReference>
<dbReference type="VEuPathDB" id="FungiDB:PV07_05936"/>
<evidence type="ECO:0000256" key="1">
    <source>
        <dbReference type="ARBA" id="ARBA00004141"/>
    </source>
</evidence>
<keyword evidence="3 8" id="KW-0812">Transmembrane</keyword>
<dbReference type="InterPro" id="IPR036259">
    <property type="entry name" value="MFS_trans_sf"/>
</dbReference>
<feature type="transmembrane region" description="Helical" evidence="8">
    <location>
        <begin position="47"/>
        <end position="64"/>
    </location>
</feature>
<evidence type="ECO:0000256" key="7">
    <source>
        <dbReference type="SAM" id="MobiDB-lite"/>
    </source>
</evidence>
<evidence type="ECO:0000256" key="3">
    <source>
        <dbReference type="ARBA" id="ARBA00022692"/>
    </source>
</evidence>
<protein>
    <recommendedName>
        <fullName evidence="9">Xylanolytic transcriptional activator regulatory domain-containing protein</fullName>
    </recommendedName>
</protein>
<dbReference type="RefSeq" id="XP_016250390.1">
    <property type="nucleotide sequence ID" value="XM_016392871.1"/>
</dbReference>
<dbReference type="GO" id="GO:0006351">
    <property type="term" value="P:DNA-templated transcription"/>
    <property type="evidence" value="ECO:0007669"/>
    <property type="project" value="InterPro"/>
</dbReference>
<dbReference type="SUPFAM" id="SSF103473">
    <property type="entry name" value="MFS general substrate transporter"/>
    <property type="match status" value="1"/>
</dbReference>
<feature type="transmembrane region" description="Helical" evidence="8">
    <location>
        <begin position="173"/>
        <end position="192"/>
    </location>
</feature>
<dbReference type="STRING" id="569365.A0A0D2D382"/>
<feature type="domain" description="Xylanolytic transcriptional activator regulatory" evidence="9">
    <location>
        <begin position="779"/>
        <end position="1078"/>
    </location>
</feature>
<feature type="transmembrane region" description="Helical" evidence="8">
    <location>
        <begin position="283"/>
        <end position="304"/>
    </location>
</feature>
<feature type="region of interest" description="Disordered" evidence="7">
    <location>
        <begin position="522"/>
        <end position="547"/>
    </location>
</feature>